<evidence type="ECO:0000313" key="1">
    <source>
        <dbReference type="EMBL" id="SUZ49602.1"/>
    </source>
</evidence>
<name>A0A381N4T5_9ZZZZ</name>
<proteinExistence type="predicted"/>
<protein>
    <submittedName>
        <fullName evidence="1">Uncharacterized protein</fullName>
    </submittedName>
</protein>
<dbReference type="AlphaFoldDB" id="A0A381N4T5"/>
<accession>A0A381N4T5</accession>
<sequence length="589" mass="68308">MQLVGIGFARSYWISLIKRLQNQVSHQLNTELVGESNSVLKPGILSKESADITERIVKLKPDWVLFSASAFETPELCLNLLQEVQNISRKNLRFVLAIDEINPGLTILLKLQPVFELVNKMQFKISDPDLLLTHHIRSFPRIRLGNDFRTLDYTDNSGTLVRQSPSEVPLNTLIPFKNIQKIETRKAGTAPEKWLNNFLLERDSVAHPDQVVGILRETKGCYLFPGIPFNSILSLKIDKTKIEHVIRLDECSIKNPPFKRFIENMEQEHRLWLSADKERAKRASVHIHCSGKYPIINTLMQKLLKEIGYNNFKLITEINNEELKQKKPDIYLKLNNFPADKIRQKHIDWSKDLNQILEPLNHFIFLSDLKMENISAALPIHKIEFEEFRDKLLKEIKDAETKNQQAQSDQMLHTQERNILKKITPFSRKLLEALSASRTWESAVELASKIKQPRAILFCENENVAAELNLSLTEVPRKLWINPFKFQHAEDLTQLNSKMTHSYLKPGTIIISASARTHLENLCRKALLESKQAETVLHEQKLHIKKIKANLELLQNKKNKSAFRWLHVSLKQLLYRDRHLFQIPQGKTE</sequence>
<reference evidence="1" key="1">
    <citation type="submission" date="2018-05" db="EMBL/GenBank/DDBJ databases">
        <authorList>
            <person name="Lanie J.A."/>
            <person name="Ng W.-L."/>
            <person name="Kazmierczak K.M."/>
            <person name="Andrzejewski T.M."/>
            <person name="Davidsen T.M."/>
            <person name="Wayne K.J."/>
            <person name="Tettelin H."/>
            <person name="Glass J.I."/>
            <person name="Rusch D."/>
            <person name="Podicherti R."/>
            <person name="Tsui H.-C.T."/>
            <person name="Winkler M.E."/>
        </authorList>
    </citation>
    <scope>NUCLEOTIDE SEQUENCE</scope>
</reference>
<dbReference type="EMBL" id="UINC01000125">
    <property type="protein sequence ID" value="SUZ49602.1"/>
    <property type="molecule type" value="Genomic_DNA"/>
</dbReference>
<organism evidence="1">
    <name type="scientific">marine metagenome</name>
    <dbReference type="NCBI Taxonomy" id="408172"/>
    <lineage>
        <taxon>unclassified sequences</taxon>
        <taxon>metagenomes</taxon>
        <taxon>ecological metagenomes</taxon>
    </lineage>
</organism>
<gene>
    <name evidence="1" type="ORF">METZ01_LOCUS2456</name>
</gene>